<dbReference type="RefSeq" id="WP_085274843.1">
    <property type="nucleotide sequence ID" value="NZ_FXAG01000002.1"/>
</dbReference>
<name>A0A1Y6BCV9_9NEIS</name>
<evidence type="ECO:0000313" key="2">
    <source>
        <dbReference type="Proteomes" id="UP000192920"/>
    </source>
</evidence>
<evidence type="ECO:0000313" key="1">
    <source>
        <dbReference type="EMBL" id="SME98105.1"/>
    </source>
</evidence>
<reference evidence="2" key="1">
    <citation type="submission" date="2017-04" db="EMBL/GenBank/DDBJ databases">
        <authorList>
            <person name="Varghese N."/>
            <person name="Submissions S."/>
        </authorList>
    </citation>
    <scope>NUCLEOTIDE SEQUENCE [LARGE SCALE GENOMIC DNA]</scope>
    <source>
        <strain evidence="2">DSM 22618</strain>
    </source>
</reference>
<keyword evidence="2" id="KW-1185">Reference proteome</keyword>
<gene>
    <name evidence="1" type="ORF">SAMN02745746_00482</name>
</gene>
<protein>
    <submittedName>
        <fullName evidence="1">Uncharacterized protein</fullName>
    </submittedName>
</protein>
<dbReference type="EMBL" id="FXAG01000002">
    <property type="protein sequence ID" value="SME98105.1"/>
    <property type="molecule type" value="Genomic_DNA"/>
</dbReference>
<sequence length="60" mass="6932">MRTLIAFCLLYFLLLPMLGGALAFLGGMLRARFAEQRKAYAGYHPMNPFYRSSPYHFGKR</sequence>
<organism evidence="1 2">
    <name type="scientific">Pseudogulbenkiania subflava DSM 22618</name>
    <dbReference type="NCBI Taxonomy" id="1123014"/>
    <lineage>
        <taxon>Bacteria</taxon>
        <taxon>Pseudomonadati</taxon>
        <taxon>Pseudomonadota</taxon>
        <taxon>Betaproteobacteria</taxon>
        <taxon>Neisseriales</taxon>
        <taxon>Chromobacteriaceae</taxon>
        <taxon>Pseudogulbenkiania</taxon>
    </lineage>
</organism>
<dbReference type="Proteomes" id="UP000192920">
    <property type="component" value="Unassembled WGS sequence"/>
</dbReference>
<accession>A0A1Y6BCV9</accession>
<proteinExistence type="predicted"/>
<dbReference type="AlphaFoldDB" id="A0A1Y6BCV9"/>